<name>A0AAW2VD41_9LAMI</name>
<dbReference type="InterPro" id="IPR036691">
    <property type="entry name" value="Endo/exonu/phosph_ase_sf"/>
</dbReference>
<reference evidence="1" key="1">
    <citation type="submission" date="2020-06" db="EMBL/GenBank/DDBJ databases">
        <authorList>
            <person name="Li T."/>
            <person name="Hu X."/>
            <person name="Zhang T."/>
            <person name="Song X."/>
            <person name="Zhang H."/>
            <person name="Dai N."/>
            <person name="Sheng W."/>
            <person name="Hou X."/>
            <person name="Wei L."/>
        </authorList>
    </citation>
    <scope>NUCLEOTIDE SEQUENCE</scope>
    <source>
        <strain evidence="1">KEN1</strain>
        <tissue evidence="1">Leaf</tissue>
    </source>
</reference>
<accession>A0AAW2VD41</accession>
<proteinExistence type="predicted"/>
<dbReference type="PANTHER" id="PTHR33710">
    <property type="entry name" value="BNAC02G09200D PROTEIN"/>
    <property type="match status" value="1"/>
</dbReference>
<sequence>MEDFNEILYASKKQGGRPCPVWQIRWFREALDSVDVYDLGFEGNPFTWCNHHSEPEIIYKRLDRVCVDFAWRSKFPNTVVHHIPTSSSDHTVLLIDIDNTCHSSRPKRRPFHFEAIWASDAECENIVREGWNSWSGDLQPSFLAKQKECVVRLLAWNSEKSSNSLNRQIRLQEKTLTQIHLRPISVENRNADNKIWADMEKLL</sequence>
<dbReference type="Gene3D" id="3.60.10.10">
    <property type="entry name" value="Endonuclease/exonuclease/phosphatase"/>
    <property type="match status" value="1"/>
</dbReference>
<dbReference type="PANTHER" id="PTHR33710:SF71">
    <property type="entry name" value="ENDONUCLEASE_EXONUCLEASE_PHOSPHATASE DOMAIN-CONTAINING PROTEIN"/>
    <property type="match status" value="1"/>
</dbReference>
<gene>
    <name evidence="1" type="ORF">Slati_2885000</name>
</gene>
<protein>
    <recommendedName>
        <fullName evidence="2">Endonuclease/exonuclease/phosphatase domain-containing protein</fullName>
    </recommendedName>
</protein>
<dbReference type="EMBL" id="JACGWN010000010">
    <property type="protein sequence ID" value="KAL0427102.1"/>
    <property type="molecule type" value="Genomic_DNA"/>
</dbReference>
<dbReference type="AlphaFoldDB" id="A0AAW2VD41"/>
<reference evidence="1" key="2">
    <citation type="journal article" date="2024" name="Plant">
        <title>Genomic evolution and insights into agronomic trait innovations of Sesamum species.</title>
        <authorList>
            <person name="Miao H."/>
            <person name="Wang L."/>
            <person name="Qu L."/>
            <person name="Liu H."/>
            <person name="Sun Y."/>
            <person name="Le M."/>
            <person name="Wang Q."/>
            <person name="Wei S."/>
            <person name="Zheng Y."/>
            <person name="Lin W."/>
            <person name="Duan Y."/>
            <person name="Cao H."/>
            <person name="Xiong S."/>
            <person name="Wang X."/>
            <person name="Wei L."/>
            <person name="Li C."/>
            <person name="Ma Q."/>
            <person name="Ju M."/>
            <person name="Zhao R."/>
            <person name="Li G."/>
            <person name="Mu C."/>
            <person name="Tian Q."/>
            <person name="Mei H."/>
            <person name="Zhang T."/>
            <person name="Gao T."/>
            <person name="Zhang H."/>
        </authorList>
    </citation>
    <scope>NUCLEOTIDE SEQUENCE</scope>
    <source>
        <strain evidence="1">KEN1</strain>
    </source>
</reference>
<comment type="caution">
    <text evidence="1">The sequence shown here is derived from an EMBL/GenBank/DDBJ whole genome shotgun (WGS) entry which is preliminary data.</text>
</comment>
<evidence type="ECO:0000313" key="1">
    <source>
        <dbReference type="EMBL" id="KAL0427102.1"/>
    </source>
</evidence>
<evidence type="ECO:0008006" key="2">
    <source>
        <dbReference type="Google" id="ProtNLM"/>
    </source>
</evidence>
<organism evidence="1">
    <name type="scientific">Sesamum latifolium</name>
    <dbReference type="NCBI Taxonomy" id="2727402"/>
    <lineage>
        <taxon>Eukaryota</taxon>
        <taxon>Viridiplantae</taxon>
        <taxon>Streptophyta</taxon>
        <taxon>Embryophyta</taxon>
        <taxon>Tracheophyta</taxon>
        <taxon>Spermatophyta</taxon>
        <taxon>Magnoliopsida</taxon>
        <taxon>eudicotyledons</taxon>
        <taxon>Gunneridae</taxon>
        <taxon>Pentapetalae</taxon>
        <taxon>asterids</taxon>
        <taxon>lamiids</taxon>
        <taxon>Lamiales</taxon>
        <taxon>Pedaliaceae</taxon>
        <taxon>Sesamum</taxon>
    </lineage>
</organism>
<dbReference type="SUPFAM" id="SSF56219">
    <property type="entry name" value="DNase I-like"/>
    <property type="match status" value="1"/>
</dbReference>